<organism evidence="1">
    <name type="scientific">Anguilla anguilla</name>
    <name type="common">European freshwater eel</name>
    <name type="synonym">Muraena anguilla</name>
    <dbReference type="NCBI Taxonomy" id="7936"/>
    <lineage>
        <taxon>Eukaryota</taxon>
        <taxon>Metazoa</taxon>
        <taxon>Chordata</taxon>
        <taxon>Craniata</taxon>
        <taxon>Vertebrata</taxon>
        <taxon>Euteleostomi</taxon>
        <taxon>Actinopterygii</taxon>
        <taxon>Neopterygii</taxon>
        <taxon>Teleostei</taxon>
        <taxon>Anguilliformes</taxon>
        <taxon>Anguillidae</taxon>
        <taxon>Anguilla</taxon>
    </lineage>
</organism>
<dbReference type="AlphaFoldDB" id="A0A0E9RH19"/>
<protein>
    <submittedName>
        <fullName evidence="1">Uncharacterized protein</fullName>
    </submittedName>
</protein>
<accession>A0A0E9RH19</accession>
<reference evidence="1" key="1">
    <citation type="submission" date="2014-11" db="EMBL/GenBank/DDBJ databases">
        <authorList>
            <person name="Amaro Gonzalez C."/>
        </authorList>
    </citation>
    <scope>NUCLEOTIDE SEQUENCE</scope>
</reference>
<evidence type="ECO:0000313" key="1">
    <source>
        <dbReference type="EMBL" id="JAH27658.1"/>
    </source>
</evidence>
<name>A0A0E9RH19_ANGAN</name>
<sequence length="16" mass="1961">MWECNALRSQSDLRDH</sequence>
<reference evidence="1" key="2">
    <citation type="journal article" date="2015" name="Fish Shellfish Immunol.">
        <title>Early steps in the European eel (Anguilla anguilla)-Vibrio vulnificus interaction in the gills: Role of the RtxA13 toxin.</title>
        <authorList>
            <person name="Callol A."/>
            <person name="Pajuelo D."/>
            <person name="Ebbesson L."/>
            <person name="Teles M."/>
            <person name="MacKenzie S."/>
            <person name="Amaro C."/>
        </authorList>
    </citation>
    <scope>NUCLEOTIDE SEQUENCE</scope>
</reference>
<proteinExistence type="predicted"/>
<dbReference type="EMBL" id="GBXM01080919">
    <property type="protein sequence ID" value="JAH27658.1"/>
    <property type="molecule type" value="Transcribed_RNA"/>
</dbReference>